<evidence type="ECO:0000256" key="1">
    <source>
        <dbReference type="ARBA" id="ARBA00007378"/>
    </source>
</evidence>
<dbReference type="PANTHER" id="PTHR33797:SF2">
    <property type="entry name" value="ORGANIC HYDROPEROXIDE RESISTANCE PROTEIN-LIKE"/>
    <property type="match status" value="1"/>
</dbReference>
<comment type="similarity">
    <text evidence="1">Belongs to the OsmC/Ohr family.</text>
</comment>
<dbReference type="AlphaFoldDB" id="A0A318GZW4"/>
<dbReference type="InterPro" id="IPR015946">
    <property type="entry name" value="KH_dom-like_a/b"/>
</dbReference>
<evidence type="ECO:0000313" key="3">
    <source>
        <dbReference type="Proteomes" id="UP000247811"/>
    </source>
</evidence>
<dbReference type="InterPro" id="IPR003718">
    <property type="entry name" value="OsmC/Ohr_fam"/>
</dbReference>
<reference evidence="2 3" key="1">
    <citation type="submission" date="2018-05" db="EMBL/GenBank/DDBJ databases">
        <title>Genomic Encyclopedia of Type Strains, Phase IV (KMG-IV): sequencing the most valuable type-strain genomes for metagenomic binning, comparative biology and taxonomic classification.</title>
        <authorList>
            <person name="Goeker M."/>
        </authorList>
    </citation>
    <scope>NUCLEOTIDE SEQUENCE [LARGE SCALE GENOMIC DNA]</scope>
    <source>
        <strain evidence="2 3">DSM 566</strain>
    </source>
</reference>
<sequence length="145" mass="15394">MDLVYKAAMLTQGGRAGSVQSDDGSFKLKLAVPTEMGGPGGGPSPEMLLAGALAADYEHSLRHIVRLDRLPVKGCYVEATLSLYKTFEETFKMALTLTVHLAGPVDQVSADALVQRARGISPMLELVKNNMTVHLAAVLDTPVTA</sequence>
<dbReference type="PANTHER" id="PTHR33797">
    <property type="entry name" value="ORGANIC HYDROPEROXIDE RESISTANCE PROTEIN-LIKE"/>
    <property type="match status" value="1"/>
</dbReference>
<proteinExistence type="inferred from homology"/>
<dbReference type="Pfam" id="PF02566">
    <property type="entry name" value="OsmC"/>
    <property type="match status" value="1"/>
</dbReference>
<dbReference type="Gene3D" id="3.30.300.20">
    <property type="match status" value="1"/>
</dbReference>
<dbReference type="SUPFAM" id="SSF82784">
    <property type="entry name" value="OsmC-like"/>
    <property type="match status" value="1"/>
</dbReference>
<protein>
    <submittedName>
        <fullName evidence="2">Osmotically inducible protein OsmC</fullName>
    </submittedName>
</protein>
<name>A0A318GZW4_9BURK</name>
<dbReference type="RefSeq" id="WP_110401554.1">
    <property type="nucleotide sequence ID" value="NZ_QJJS01000014.1"/>
</dbReference>
<dbReference type="Gene3D" id="2.20.25.10">
    <property type="match status" value="1"/>
</dbReference>
<accession>A0A318GZW4</accession>
<keyword evidence="3" id="KW-1185">Reference proteome</keyword>
<dbReference type="GO" id="GO:0006979">
    <property type="term" value="P:response to oxidative stress"/>
    <property type="evidence" value="ECO:0007669"/>
    <property type="project" value="InterPro"/>
</dbReference>
<organism evidence="2 3">
    <name type="scientific">Sphaerotilus hippei</name>
    <dbReference type="NCBI Taxonomy" id="744406"/>
    <lineage>
        <taxon>Bacteria</taxon>
        <taxon>Pseudomonadati</taxon>
        <taxon>Pseudomonadota</taxon>
        <taxon>Betaproteobacteria</taxon>
        <taxon>Burkholderiales</taxon>
        <taxon>Sphaerotilaceae</taxon>
        <taxon>Sphaerotilus</taxon>
    </lineage>
</organism>
<dbReference type="InterPro" id="IPR036102">
    <property type="entry name" value="OsmC/Ohrsf"/>
</dbReference>
<dbReference type="EMBL" id="QJJS01000014">
    <property type="protein sequence ID" value="PXW94366.1"/>
    <property type="molecule type" value="Genomic_DNA"/>
</dbReference>
<comment type="caution">
    <text evidence="2">The sequence shown here is derived from an EMBL/GenBank/DDBJ whole genome shotgun (WGS) entry which is preliminary data.</text>
</comment>
<dbReference type="Proteomes" id="UP000247811">
    <property type="component" value="Unassembled WGS sequence"/>
</dbReference>
<dbReference type="InterPro" id="IPR019953">
    <property type="entry name" value="OHR"/>
</dbReference>
<evidence type="ECO:0000313" key="2">
    <source>
        <dbReference type="EMBL" id="PXW94366.1"/>
    </source>
</evidence>
<dbReference type="OrthoDB" id="9797508at2"/>
<gene>
    <name evidence="2" type="ORF">C7444_11465</name>
</gene>